<organism evidence="1 2">
    <name type="scientific">Rhodotorula toruloides</name>
    <name type="common">Yeast</name>
    <name type="synonym">Rhodosporidium toruloides</name>
    <dbReference type="NCBI Taxonomy" id="5286"/>
    <lineage>
        <taxon>Eukaryota</taxon>
        <taxon>Fungi</taxon>
        <taxon>Dikarya</taxon>
        <taxon>Basidiomycota</taxon>
        <taxon>Pucciniomycotina</taxon>
        <taxon>Microbotryomycetes</taxon>
        <taxon>Sporidiobolales</taxon>
        <taxon>Sporidiobolaceae</taxon>
        <taxon>Rhodotorula</taxon>
    </lineage>
</organism>
<evidence type="ECO:0000313" key="1">
    <source>
        <dbReference type="EMBL" id="PRQ74131.1"/>
    </source>
</evidence>
<protein>
    <submittedName>
        <fullName evidence="1">Uncharacterized protein</fullName>
    </submittedName>
</protein>
<reference evidence="1 2" key="1">
    <citation type="journal article" date="2018" name="Elife">
        <title>Functional genomics of lipid metabolism in the oleaginous yeast Rhodosporidium toruloides.</title>
        <authorList>
            <person name="Coradetti S.T."/>
            <person name="Pinel D."/>
            <person name="Geiselman G."/>
            <person name="Ito M."/>
            <person name="Mondo S."/>
            <person name="Reilly M.C."/>
            <person name="Cheng Y.F."/>
            <person name="Bauer S."/>
            <person name="Grigoriev I."/>
            <person name="Gladden J.M."/>
            <person name="Simmons B.A."/>
            <person name="Brem R."/>
            <person name="Arkin A.P."/>
            <person name="Skerker J.M."/>
        </authorList>
    </citation>
    <scope>NUCLEOTIDE SEQUENCE [LARGE SCALE GENOMIC DNA]</scope>
    <source>
        <strain evidence="1 2">NBRC 0880</strain>
    </source>
</reference>
<dbReference type="EMBL" id="LCTV02000006">
    <property type="protein sequence ID" value="PRQ74131.1"/>
    <property type="molecule type" value="Genomic_DNA"/>
</dbReference>
<evidence type="ECO:0000313" key="2">
    <source>
        <dbReference type="Proteomes" id="UP000239560"/>
    </source>
</evidence>
<accession>A0A2T0A7X7</accession>
<comment type="caution">
    <text evidence="1">The sequence shown here is derived from an EMBL/GenBank/DDBJ whole genome shotgun (WGS) entry which is preliminary data.</text>
</comment>
<gene>
    <name evidence="1" type="ORF">AAT19DRAFT_14484</name>
</gene>
<dbReference type="AlphaFoldDB" id="A0A2T0A7X7"/>
<dbReference type="Proteomes" id="UP000239560">
    <property type="component" value="Unassembled WGS sequence"/>
</dbReference>
<name>A0A2T0A7X7_RHOTO</name>
<sequence>MSSSPGSHTRDVQRVTPGMIAELLATLPTHDFEGYRLRGGWARLASSQETCAALAQAVTDSRDPVDALGNLVRSLMYIDYSLWTGRAATRGMPAISDWIPCIRNGVTLAFKITSDELRGAHRHGDTASYLVSQLSGESATLFAERLQRREEIVRQSRTVDLAPLASPLGHDEGVLGGRHTLEPVVDLQGNYIPPSERDGRNDIFDPRRIGRHERSLLKPELGRRAAAIYGVDRERWARLRAF</sequence>
<proteinExistence type="predicted"/>